<dbReference type="EMBL" id="CAJHNH020004968">
    <property type="protein sequence ID" value="CAG5131930.1"/>
    <property type="molecule type" value="Genomic_DNA"/>
</dbReference>
<evidence type="ECO:0000313" key="2">
    <source>
        <dbReference type="Proteomes" id="UP000678393"/>
    </source>
</evidence>
<name>A0A8S3ZVF3_9EUPU</name>
<accession>A0A8S3ZVF3</accession>
<evidence type="ECO:0000313" key="1">
    <source>
        <dbReference type="EMBL" id="CAG5131930.1"/>
    </source>
</evidence>
<feature type="non-terminal residue" evidence="1">
    <location>
        <position position="1"/>
    </location>
</feature>
<dbReference type="Proteomes" id="UP000678393">
    <property type="component" value="Unassembled WGS sequence"/>
</dbReference>
<protein>
    <submittedName>
        <fullName evidence="1">Uncharacterized protein</fullName>
    </submittedName>
</protein>
<gene>
    <name evidence="1" type="ORF">CUNI_LOCUS17488</name>
</gene>
<reference evidence="1" key="1">
    <citation type="submission" date="2021-04" db="EMBL/GenBank/DDBJ databases">
        <authorList>
            <consortium name="Molecular Ecology Group"/>
        </authorList>
    </citation>
    <scope>NUCLEOTIDE SEQUENCE</scope>
</reference>
<dbReference type="AlphaFoldDB" id="A0A8S3ZVF3"/>
<keyword evidence="2" id="KW-1185">Reference proteome</keyword>
<sequence length="128" mass="13804">AEHLLLDSEAGENSKINIEDTLQSAEHLLLDSEAGENSKINIEDTLQSLLYPPQEFDWGHQVIPHPDEQGGDSVDLALVQRPPDIGGTDTSDLFSVWDDQIGGGVASIVITEDEENQQSHSATEGSSP</sequence>
<organism evidence="1 2">
    <name type="scientific">Candidula unifasciata</name>
    <dbReference type="NCBI Taxonomy" id="100452"/>
    <lineage>
        <taxon>Eukaryota</taxon>
        <taxon>Metazoa</taxon>
        <taxon>Spiralia</taxon>
        <taxon>Lophotrochozoa</taxon>
        <taxon>Mollusca</taxon>
        <taxon>Gastropoda</taxon>
        <taxon>Heterobranchia</taxon>
        <taxon>Euthyneura</taxon>
        <taxon>Panpulmonata</taxon>
        <taxon>Eupulmonata</taxon>
        <taxon>Stylommatophora</taxon>
        <taxon>Helicina</taxon>
        <taxon>Helicoidea</taxon>
        <taxon>Geomitridae</taxon>
        <taxon>Candidula</taxon>
    </lineage>
</organism>
<comment type="caution">
    <text evidence="1">The sequence shown here is derived from an EMBL/GenBank/DDBJ whole genome shotgun (WGS) entry which is preliminary data.</text>
</comment>
<proteinExistence type="predicted"/>